<evidence type="ECO:0000313" key="4">
    <source>
        <dbReference type="Proteomes" id="UP000751614"/>
    </source>
</evidence>
<dbReference type="RefSeq" id="WP_138834505.1">
    <property type="nucleotide sequence ID" value="NZ_VCNI01000001.1"/>
</dbReference>
<dbReference type="Pfam" id="PF05016">
    <property type="entry name" value="ParE_toxin"/>
    <property type="match status" value="1"/>
</dbReference>
<keyword evidence="1" id="KW-1277">Toxin-antitoxin system</keyword>
<organism evidence="3 4">
    <name type="scientific">Flagellimonas algicola</name>
    <dbReference type="NCBI Taxonomy" id="2583815"/>
    <lineage>
        <taxon>Bacteria</taxon>
        <taxon>Pseudomonadati</taxon>
        <taxon>Bacteroidota</taxon>
        <taxon>Flavobacteriia</taxon>
        <taxon>Flavobacteriales</taxon>
        <taxon>Flavobacteriaceae</taxon>
        <taxon>Flagellimonas</taxon>
    </lineage>
</organism>
<reference evidence="3 4" key="1">
    <citation type="submission" date="2019-05" db="EMBL/GenBank/DDBJ databases">
        <title>Flagellimonas sp. AsT0115, sp. nov., isolated from a marine red algae, Asparagopsis taxiformis.</title>
        <authorList>
            <person name="Kim J."/>
            <person name="Jeong S.E."/>
            <person name="Jeon C.O."/>
        </authorList>
    </citation>
    <scope>NUCLEOTIDE SEQUENCE [LARGE SCALE GENOMIC DNA]</scope>
    <source>
        <strain evidence="3 4">AsT0115</strain>
    </source>
</reference>
<comment type="caution">
    <text evidence="3">The sequence shown here is derived from an EMBL/GenBank/DDBJ whole genome shotgun (WGS) entry which is preliminary data.</text>
</comment>
<dbReference type="InterPro" id="IPR028344">
    <property type="entry name" value="ParE1/4"/>
</dbReference>
<name>A0ABY2WRF9_9FLAO</name>
<dbReference type="Gene3D" id="3.30.2310.20">
    <property type="entry name" value="RelE-like"/>
    <property type="match status" value="1"/>
</dbReference>
<evidence type="ECO:0000256" key="2">
    <source>
        <dbReference type="PIRNR" id="PIRNR029218"/>
    </source>
</evidence>
<keyword evidence="4" id="KW-1185">Reference proteome</keyword>
<sequence length="100" mass="11716">MPSDKYVISLKAKADLKIIAKFTIEKFGRSQSLKYAQGLKRMLQDLSNNPDLGKRYVPVKNQMLLRYRYKAHVIFYHPISEGIFIVRVLGGRMDFLRHLM</sequence>
<dbReference type="PIRSF" id="PIRSF029218">
    <property type="entry name" value="ParE"/>
    <property type="match status" value="1"/>
</dbReference>
<comment type="similarity">
    <text evidence="2">Belongs to the RelE toxin family.</text>
</comment>
<dbReference type="EMBL" id="VCNI01000001">
    <property type="protein sequence ID" value="TMU57231.1"/>
    <property type="molecule type" value="Genomic_DNA"/>
</dbReference>
<gene>
    <name evidence="3" type="ORF">FGG15_06710</name>
</gene>
<dbReference type="InterPro" id="IPR007712">
    <property type="entry name" value="RelE/ParE_toxin"/>
</dbReference>
<proteinExistence type="inferred from homology"/>
<protein>
    <recommendedName>
        <fullName evidence="2">Toxin</fullName>
    </recommendedName>
</protein>
<dbReference type="Proteomes" id="UP000751614">
    <property type="component" value="Unassembled WGS sequence"/>
</dbReference>
<evidence type="ECO:0000313" key="3">
    <source>
        <dbReference type="EMBL" id="TMU57231.1"/>
    </source>
</evidence>
<accession>A0ABY2WRF9</accession>
<dbReference type="InterPro" id="IPR035093">
    <property type="entry name" value="RelE/ParE_toxin_dom_sf"/>
</dbReference>
<evidence type="ECO:0000256" key="1">
    <source>
        <dbReference type="ARBA" id="ARBA00022649"/>
    </source>
</evidence>